<evidence type="ECO:0000256" key="1">
    <source>
        <dbReference type="ARBA" id="ARBA00012528"/>
    </source>
</evidence>
<dbReference type="InterPro" id="IPR043128">
    <property type="entry name" value="Rev_trsase/Diguanyl_cyclase"/>
</dbReference>
<comment type="catalytic activity">
    <reaction evidence="2">
        <text>2 GTP = 3',3'-c-di-GMP + 2 diphosphate</text>
        <dbReference type="Rhea" id="RHEA:24898"/>
        <dbReference type="ChEBI" id="CHEBI:33019"/>
        <dbReference type="ChEBI" id="CHEBI:37565"/>
        <dbReference type="ChEBI" id="CHEBI:58805"/>
        <dbReference type="EC" id="2.7.7.65"/>
    </reaction>
</comment>
<proteinExistence type="predicted"/>
<evidence type="ECO:0000256" key="3">
    <source>
        <dbReference type="SAM" id="Phobius"/>
    </source>
</evidence>
<evidence type="ECO:0000256" key="2">
    <source>
        <dbReference type="ARBA" id="ARBA00034247"/>
    </source>
</evidence>
<protein>
    <recommendedName>
        <fullName evidence="1">diguanylate cyclase</fullName>
        <ecNumber evidence="1">2.7.7.65</ecNumber>
    </recommendedName>
</protein>
<dbReference type="RefSeq" id="WP_115592819.1">
    <property type="nucleotide sequence ID" value="NZ_QRHA01000004.1"/>
</dbReference>
<accession>A0A3D8MAZ4</accession>
<dbReference type="InterPro" id="IPR029787">
    <property type="entry name" value="Nucleotide_cyclase"/>
</dbReference>
<gene>
    <name evidence="5" type="ORF">DXV75_07585</name>
</gene>
<dbReference type="SMART" id="SM00267">
    <property type="entry name" value="GGDEF"/>
    <property type="match status" value="1"/>
</dbReference>
<dbReference type="NCBIfam" id="TIGR00254">
    <property type="entry name" value="GGDEF"/>
    <property type="match status" value="1"/>
</dbReference>
<dbReference type="GO" id="GO:0052621">
    <property type="term" value="F:diguanylate cyclase activity"/>
    <property type="evidence" value="ECO:0007669"/>
    <property type="project" value="UniProtKB-EC"/>
</dbReference>
<organism evidence="5 6">
    <name type="scientific">Alteromonas aestuariivivens</name>
    <dbReference type="NCBI Taxonomy" id="1938339"/>
    <lineage>
        <taxon>Bacteria</taxon>
        <taxon>Pseudomonadati</taxon>
        <taxon>Pseudomonadota</taxon>
        <taxon>Gammaproteobacteria</taxon>
        <taxon>Alteromonadales</taxon>
        <taxon>Alteromonadaceae</taxon>
        <taxon>Alteromonas/Salinimonas group</taxon>
        <taxon>Alteromonas</taxon>
    </lineage>
</organism>
<evidence type="ECO:0000313" key="6">
    <source>
        <dbReference type="Proteomes" id="UP000256561"/>
    </source>
</evidence>
<feature type="transmembrane region" description="Helical" evidence="3">
    <location>
        <begin position="280"/>
        <end position="303"/>
    </location>
</feature>
<dbReference type="InterPro" id="IPR000160">
    <property type="entry name" value="GGDEF_dom"/>
</dbReference>
<dbReference type="SUPFAM" id="SSF55073">
    <property type="entry name" value="Nucleotide cyclase"/>
    <property type="match status" value="1"/>
</dbReference>
<dbReference type="CDD" id="cd01949">
    <property type="entry name" value="GGDEF"/>
    <property type="match status" value="1"/>
</dbReference>
<sequence>MNVFRTLHRSFLILFAVVVIAIVTLVHFSISKIVAEQSRAQQQSLSPAIALIVEQLLKPLHTSEALGKSKELVELMDNENIDETEVFSTLARLNREFNLYFFIASEKSRTQYNSDGSQIELNPQQVNWYFKYRDTDANTIADIGKWEDTHFYIDIKIYNENNEFLGFFGIGKSLQSFLSVFDSYKQQYGYDFIFVDEAGDIMLSSEANLLADYSDFTNLSELPWFASLPEEVKNQRALNNRLITINQQDYLVAEVKLSQFKWTVFLLTPLDQRQADISRAFIFSVVTLLVVVFGLFLLIYNLLYYFRRDMQPEVIVRVANRLPDRNNLARHYEELLCEYQSLSVILVDIDNFSTINDTYGRNVGDEVLDSISSYLASNLREKDLLGRWSSEEFIILLPDTGPHEAFDIAQNLRHGFGSLPALKSQPHLQLTGSFGVSFTASPRPMNEVTAHAEDALYQARRDGCNLVRLQLIE</sequence>
<dbReference type="AlphaFoldDB" id="A0A3D8MAZ4"/>
<dbReference type="EMBL" id="QRHA01000004">
    <property type="protein sequence ID" value="RDV26868.1"/>
    <property type="molecule type" value="Genomic_DNA"/>
</dbReference>
<dbReference type="EC" id="2.7.7.65" evidence="1"/>
<dbReference type="Proteomes" id="UP000256561">
    <property type="component" value="Unassembled WGS sequence"/>
</dbReference>
<comment type="caution">
    <text evidence="5">The sequence shown here is derived from an EMBL/GenBank/DDBJ whole genome shotgun (WGS) entry which is preliminary data.</text>
</comment>
<dbReference type="Pfam" id="PF00990">
    <property type="entry name" value="GGDEF"/>
    <property type="match status" value="1"/>
</dbReference>
<feature type="domain" description="GGDEF" evidence="4">
    <location>
        <begin position="340"/>
        <end position="472"/>
    </location>
</feature>
<feature type="transmembrane region" description="Helical" evidence="3">
    <location>
        <begin position="12"/>
        <end position="30"/>
    </location>
</feature>
<keyword evidence="3" id="KW-0812">Transmembrane</keyword>
<dbReference type="OrthoDB" id="5496380at2"/>
<keyword evidence="3" id="KW-1133">Transmembrane helix</keyword>
<keyword evidence="6" id="KW-1185">Reference proteome</keyword>
<dbReference type="PANTHER" id="PTHR45138:SF9">
    <property type="entry name" value="DIGUANYLATE CYCLASE DGCM-RELATED"/>
    <property type="match status" value="1"/>
</dbReference>
<dbReference type="PROSITE" id="PS50887">
    <property type="entry name" value="GGDEF"/>
    <property type="match status" value="1"/>
</dbReference>
<evidence type="ECO:0000259" key="4">
    <source>
        <dbReference type="PROSITE" id="PS50887"/>
    </source>
</evidence>
<keyword evidence="3" id="KW-0472">Membrane</keyword>
<evidence type="ECO:0000313" key="5">
    <source>
        <dbReference type="EMBL" id="RDV26868.1"/>
    </source>
</evidence>
<name>A0A3D8MAZ4_9ALTE</name>
<dbReference type="PANTHER" id="PTHR45138">
    <property type="entry name" value="REGULATORY COMPONENTS OF SENSORY TRANSDUCTION SYSTEM"/>
    <property type="match status" value="1"/>
</dbReference>
<dbReference type="InterPro" id="IPR050469">
    <property type="entry name" value="Diguanylate_Cyclase"/>
</dbReference>
<reference evidence="6" key="1">
    <citation type="submission" date="2018-08" db="EMBL/GenBank/DDBJ databases">
        <authorList>
            <person name="Zhang J."/>
            <person name="Du Z.-J."/>
        </authorList>
    </citation>
    <scope>NUCLEOTIDE SEQUENCE [LARGE SCALE GENOMIC DNA]</scope>
    <source>
        <strain evidence="6">KCTC 52655</strain>
    </source>
</reference>
<dbReference type="Gene3D" id="3.30.70.270">
    <property type="match status" value="1"/>
</dbReference>